<name>Q83GB9_TROWT</name>
<gene>
    <name evidence="1" type="ordered locus">TWT_393</name>
</gene>
<dbReference type="EMBL" id="AE014184">
    <property type="protein sequence ID" value="AAO44490.1"/>
    <property type="molecule type" value="Genomic_DNA"/>
</dbReference>
<dbReference type="eggNOG" id="ENOG50318WM">
    <property type="taxonomic scope" value="Bacteria"/>
</dbReference>
<dbReference type="KEGG" id="twh:TWT_393"/>
<accession>Q83GB9</accession>
<dbReference type="AlphaFoldDB" id="Q83GB9"/>
<dbReference type="STRING" id="203267.TWT_393"/>
<proteinExistence type="predicted"/>
<sequence>MFTQDGFCKTGEAETKNRDRPHKLLVVSFCMSYDFQKIERELRTATYRSGMHVWEISPSPAKATHSIAFGANVSEETEGKILASGNFVVLNEDQYMERWQGKIRFICFLQAPLENDMGHDPFLEEIAWQWTTDALDSAGARYKSLSGVVSRCTARYFGDIRDMGSKSGIELRVSWTPVTTDILPHAHAFSSALENLAGLMPIEKLSL</sequence>
<evidence type="ECO:0000313" key="2">
    <source>
        <dbReference type="Proteomes" id="UP000002200"/>
    </source>
</evidence>
<protein>
    <recommendedName>
        <fullName evidence="3">DUF3000 family protein</fullName>
    </recommendedName>
</protein>
<organism evidence="1 2">
    <name type="scientific">Tropheryma whipplei (strain Twist)</name>
    <name type="common">Whipple's bacillus</name>
    <dbReference type="NCBI Taxonomy" id="203267"/>
    <lineage>
        <taxon>Bacteria</taxon>
        <taxon>Bacillati</taxon>
        <taxon>Actinomycetota</taxon>
        <taxon>Actinomycetes</taxon>
        <taxon>Micrococcales</taxon>
        <taxon>Tropherymataceae</taxon>
        <taxon>Tropheryma</taxon>
    </lineage>
</organism>
<dbReference type="Proteomes" id="UP000002200">
    <property type="component" value="Chromosome"/>
</dbReference>
<keyword evidence="2" id="KW-1185">Reference proteome</keyword>
<dbReference type="HOGENOM" id="CLU_077385_0_0_11"/>
<reference evidence="1 2" key="1">
    <citation type="journal article" date="2003" name="Genome Res.">
        <title>Tropheryma whipplei twist: a human pathogenic Actinobacteria with a reduced genome.</title>
        <authorList>
            <person name="Raoult D."/>
            <person name="Ogata H."/>
            <person name="Audic S."/>
            <person name="Robert C."/>
            <person name="Suhre K."/>
            <person name="Drancourt M."/>
            <person name="Claverie J.-M."/>
        </authorList>
    </citation>
    <scope>NUCLEOTIDE SEQUENCE [LARGE SCALE GENOMIC DNA]</scope>
    <source>
        <strain evidence="1 2">Twist</strain>
    </source>
</reference>
<evidence type="ECO:0000313" key="1">
    <source>
        <dbReference type="EMBL" id="AAO44490.1"/>
    </source>
</evidence>
<dbReference type="InterPro" id="IPR021555">
    <property type="entry name" value="DUF3000"/>
</dbReference>
<evidence type="ECO:0008006" key="3">
    <source>
        <dbReference type="Google" id="ProtNLM"/>
    </source>
</evidence>
<dbReference type="Pfam" id="PF11452">
    <property type="entry name" value="DUF3000"/>
    <property type="match status" value="1"/>
</dbReference>